<accession>A0A9P0JAL3</accession>
<evidence type="ECO:0000256" key="2">
    <source>
        <dbReference type="ARBA" id="ARBA00022525"/>
    </source>
</evidence>
<keyword evidence="15" id="KW-1185">Reference proteome</keyword>
<comment type="similarity">
    <text evidence="11">Belongs to the peptidase S1 family. CLIP subfamily.</text>
</comment>
<dbReference type="InterPro" id="IPR003591">
    <property type="entry name" value="Leu-rich_rpt_typical-subtyp"/>
</dbReference>
<keyword evidence="9" id="KW-0865">Zymogen</keyword>
<name>A0A9P0JAL3_9DIPT</name>
<dbReference type="InterPro" id="IPR043504">
    <property type="entry name" value="Peptidase_S1_PA_chymotrypsin"/>
</dbReference>
<dbReference type="Gene3D" id="3.80.10.10">
    <property type="entry name" value="Ribonuclease Inhibitor"/>
    <property type="match status" value="2"/>
</dbReference>
<keyword evidence="4" id="KW-0645">Protease</keyword>
<dbReference type="PROSITE" id="PS50240">
    <property type="entry name" value="TRYPSIN_DOM"/>
    <property type="match status" value="1"/>
</dbReference>
<dbReference type="SUPFAM" id="SSF52058">
    <property type="entry name" value="L domain-like"/>
    <property type="match status" value="1"/>
</dbReference>
<evidence type="ECO:0000256" key="6">
    <source>
        <dbReference type="ARBA" id="ARBA00022737"/>
    </source>
</evidence>
<dbReference type="GO" id="GO:0005576">
    <property type="term" value="C:extracellular region"/>
    <property type="evidence" value="ECO:0007669"/>
    <property type="project" value="UniProtKB-SubCell"/>
</dbReference>
<dbReference type="FunFam" id="2.40.10.10:FF:000146">
    <property type="entry name" value="Serine protease 53"/>
    <property type="match status" value="1"/>
</dbReference>
<dbReference type="SMART" id="SM00365">
    <property type="entry name" value="LRR_SD22"/>
    <property type="match status" value="3"/>
</dbReference>
<evidence type="ECO:0000256" key="4">
    <source>
        <dbReference type="ARBA" id="ARBA00022670"/>
    </source>
</evidence>
<dbReference type="SMART" id="SM00369">
    <property type="entry name" value="LRR_TYP"/>
    <property type="match status" value="9"/>
</dbReference>
<protein>
    <recommendedName>
        <fullName evidence="13">Peptidase S1 domain-containing protein</fullName>
    </recommendedName>
</protein>
<sequence>MKKILKTYLIFLMIYGTNGQTVNCDYQYNNNFWMTSYQNMNDSGYTCSLITRELSFFQKLSRFRNHKAGRNDADVKWIINYKESKMKTFSSSICHKFPNLEIIDIGGAEMESIDDDALSNCKNLKFLMLNGNEIREVPEYLLTRNSKLIYFWINNNQLTTLPENVFINKKELVELLLNNNQINFIPSSIFRQLVKLEMLNLDNNELQSINPEWFVGLQNLKLLSLNGNQIVEIPSKCFAALKNLEKLWLNKNRIKTLKTDNFGGLQNLQILSLHTNELSDFPAGVFTQLTNLQELSLNSNKLTIIHSDSFDVHSQLTAVDLEDNEINAIDPKVIDNTAVSALKMTNNSCCQLDTETKSEIKANLKKCFNNYQPRHYQANAESCGKGVKAQGTIIGGSEVKRGMHPWIAALIAPRNKYFCGGTLISKRKLVTAAHCMLILARDITVLLGVHDFSKRHEVGRFPYAVQNVYIHPDWNPHTDTYDADIAIMVLETEVTYSKYIQPICLMYANSTLAEHSEGVVVGYGKDGDPKKEHSIIPKSINLPIHKNEDCFLKNYELARYSSKRTFCGGAGNGTGVCIGDSGSGLVVTDGSAYYLRGIVSASLNNMTYGCDVDTYSIFTNILHFTDWINELPVERVF</sequence>
<dbReference type="InterPro" id="IPR032675">
    <property type="entry name" value="LRR_dom_sf"/>
</dbReference>
<dbReference type="GO" id="GO:0004252">
    <property type="term" value="F:serine-type endopeptidase activity"/>
    <property type="evidence" value="ECO:0007669"/>
    <property type="project" value="InterPro"/>
</dbReference>
<evidence type="ECO:0000256" key="7">
    <source>
        <dbReference type="ARBA" id="ARBA00022801"/>
    </source>
</evidence>
<dbReference type="InterPro" id="IPR050328">
    <property type="entry name" value="Dev_Immune_Receptor"/>
</dbReference>
<dbReference type="PROSITE" id="PS51450">
    <property type="entry name" value="LRR"/>
    <property type="match status" value="2"/>
</dbReference>
<dbReference type="PRINTS" id="PR00722">
    <property type="entry name" value="CHYMOTRYPSIN"/>
</dbReference>
<organism evidence="14 15">
    <name type="scientific">Chironomus riparius</name>
    <dbReference type="NCBI Taxonomy" id="315576"/>
    <lineage>
        <taxon>Eukaryota</taxon>
        <taxon>Metazoa</taxon>
        <taxon>Ecdysozoa</taxon>
        <taxon>Arthropoda</taxon>
        <taxon>Hexapoda</taxon>
        <taxon>Insecta</taxon>
        <taxon>Pterygota</taxon>
        <taxon>Neoptera</taxon>
        <taxon>Endopterygota</taxon>
        <taxon>Diptera</taxon>
        <taxon>Nematocera</taxon>
        <taxon>Chironomoidea</taxon>
        <taxon>Chironomidae</taxon>
        <taxon>Chironominae</taxon>
        <taxon>Chironomus</taxon>
    </lineage>
</organism>
<evidence type="ECO:0000256" key="8">
    <source>
        <dbReference type="ARBA" id="ARBA00022825"/>
    </source>
</evidence>
<gene>
    <name evidence="14" type="ORF">CHIRRI_LOCUS14004</name>
</gene>
<dbReference type="InterPro" id="IPR001254">
    <property type="entry name" value="Trypsin_dom"/>
</dbReference>
<dbReference type="PROSITE" id="PS00134">
    <property type="entry name" value="TRYPSIN_HIS"/>
    <property type="match status" value="1"/>
</dbReference>
<feature type="chain" id="PRO_5040216205" description="Peptidase S1 domain-containing protein" evidence="12">
    <location>
        <begin position="20"/>
        <end position="637"/>
    </location>
</feature>
<reference evidence="14" key="1">
    <citation type="submission" date="2022-01" db="EMBL/GenBank/DDBJ databases">
        <authorList>
            <person name="King R."/>
        </authorList>
    </citation>
    <scope>NUCLEOTIDE SEQUENCE</scope>
</reference>
<dbReference type="PANTHER" id="PTHR24373">
    <property type="entry name" value="SLIT RELATED LEUCINE-RICH REPEAT NEURONAL PROTEIN"/>
    <property type="match status" value="1"/>
</dbReference>
<dbReference type="SUPFAM" id="SSF50494">
    <property type="entry name" value="Trypsin-like serine proteases"/>
    <property type="match status" value="1"/>
</dbReference>
<dbReference type="InterPro" id="IPR018114">
    <property type="entry name" value="TRYPSIN_HIS"/>
</dbReference>
<dbReference type="InterPro" id="IPR001611">
    <property type="entry name" value="Leu-rich_rpt"/>
</dbReference>
<comment type="subcellular location">
    <subcellularLocation>
        <location evidence="1">Secreted</location>
    </subcellularLocation>
</comment>
<dbReference type="InterPro" id="IPR009003">
    <property type="entry name" value="Peptidase_S1_PA"/>
</dbReference>
<keyword evidence="10" id="KW-1015">Disulfide bond</keyword>
<evidence type="ECO:0000256" key="12">
    <source>
        <dbReference type="SAM" id="SignalP"/>
    </source>
</evidence>
<keyword evidence="7" id="KW-0378">Hydrolase</keyword>
<evidence type="ECO:0000256" key="5">
    <source>
        <dbReference type="ARBA" id="ARBA00022729"/>
    </source>
</evidence>
<reference evidence="14" key="2">
    <citation type="submission" date="2022-10" db="EMBL/GenBank/DDBJ databases">
        <authorList>
            <consortium name="ENA_rothamsted_submissions"/>
            <consortium name="culmorum"/>
            <person name="King R."/>
        </authorList>
    </citation>
    <scope>NUCLEOTIDE SEQUENCE</scope>
</reference>
<feature type="domain" description="Peptidase S1" evidence="13">
    <location>
        <begin position="393"/>
        <end position="633"/>
    </location>
</feature>
<dbReference type="GO" id="GO:0006508">
    <property type="term" value="P:proteolysis"/>
    <property type="evidence" value="ECO:0007669"/>
    <property type="project" value="UniProtKB-KW"/>
</dbReference>
<keyword evidence="5 12" id="KW-0732">Signal</keyword>
<evidence type="ECO:0000256" key="10">
    <source>
        <dbReference type="ARBA" id="ARBA00023157"/>
    </source>
</evidence>
<dbReference type="Pfam" id="PF00089">
    <property type="entry name" value="Trypsin"/>
    <property type="match status" value="1"/>
</dbReference>
<dbReference type="Gene3D" id="2.40.10.10">
    <property type="entry name" value="Trypsin-like serine proteases"/>
    <property type="match status" value="1"/>
</dbReference>
<dbReference type="Proteomes" id="UP001153620">
    <property type="component" value="Chromosome 4"/>
</dbReference>
<keyword evidence="2" id="KW-0964">Secreted</keyword>
<dbReference type="PANTHER" id="PTHR24373:SF398">
    <property type="entry name" value="LEUCINE-RICH REPEAT-CONTAINING G-PROTEIN COUPLED RECEPTOR 6"/>
    <property type="match status" value="1"/>
</dbReference>
<evidence type="ECO:0000313" key="14">
    <source>
        <dbReference type="EMBL" id="CAH1734711.1"/>
    </source>
</evidence>
<dbReference type="Pfam" id="PF13855">
    <property type="entry name" value="LRR_8"/>
    <property type="match status" value="2"/>
</dbReference>
<dbReference type="CDD" id="cd00190">
    <property type="entry name" value="Tryp_SPc"/>
    <property type="match status" value="1"/>
</dbReference>
<dbReference type="EMBL" id="OU895880">
    <property type="protein sequence ID" value="CAH1734711.1"/>
    <property type="molecule type" value="Genomic_DNA"/>
</dbReference>
<feature type="signal peptide" evidence="12">
    <location>
        <begin position="1"/>
        <end position="19"/>
    </location>
</feature>
<evidence type="ECO:0000259" key="13">
    <source>
        <dbReference type="PROSITE" id="PS50240"/>
    </source>
</evidence>
<proteinExistence type="inferred from homology"/>
<keyword evidence="3" id="KW-0433">Leucine-rich repeat</keyword>
<evidence type="ECO:0000256" key="11">
    <source>
        <dbReference type="ARBA" id="ARBA00024195"/>
    </source>
</evidence>
<dbReference type="FunFam" id="3.80.10.10:FF:001164">
    <property type="entry name" value="GH01279p"/>
    <property type="match status" value="1"/>
</dbReference>
<dbReference type="InterPro" id="IPR001314">
    <property type="entry name" value="Peptidase_S1A"/>
</dbReference>
<keyword evidence="6" id="KW-0677">Repeat</keyword>
<dbReference type="AlphaFoldDB" id="A0A9P0JAL3"/>
<dbReference type="SMART" id="SM00020">
    <property type="entry name" value="Tryp_SPc"/>
    <property type="match status" value="1"/>
</dbReference>
<evidence type="ECO:0000256" key="1">
    <source>
        <dbReference type="ARBA" id="ARBA00004613"/>
    </source>
</evidence>
<evidence type="ECO:0000256" key="9">
    <source>
        <dbReference type="ARBA" id="ARBA00023145"/>
    </source>
</evidence>
<keyword evidence="8" id="KW-0720">Serine protease</keyword>
<evidence type="ECO:0000313" key="15">
    <source>
        <dbReference type="Proteomes" id="UP001153620"/>
    </source>
</evidence>
<evidence type="ECO:0000256" key="3">
    <source>
        <dbReference type="ARBA" id="ARBA00022614"/>
    </source>
</evidence>